<evidence type="ECO:0000313" key="3">
    <source>
        <dbReference type="Proteomes" id="UP000823775"/>
    </source>
</evidence>
<name>A0ABS8SNP3_DATST</name>
<feature type="signal peptide" evidence="1">
    <location>
        <begin position="1"/>
        <end position="23"/>
    </location>
</feature>
<protein>
    <submittedName>
        <fullName evidence="2">Uncharacterized protein</fullName>
    </submittedName>
</protein>
<gene>
    <name evidence="2" type="ORF">HAX54_043666</name>
</gene>
<proteinExistence type="predicted"/>
<feature type="chain" id="PRO_5046661868" evidence="1">
    <location>
        <begin position="24"/>
        <end position="165"/>
    </location>
</feature>
<organism evidence="2 3">
    <name type="scientific">Datura stramonium</name>
    <name type="common">Jimsonweed</name>
    <name type="synonym">Common thornapple</name>
    <dbReference type="NCBI Taxonomy" id="4076"/>
    <lineage>
        <taxon>Eukaryota</taxon>
        <taxon>Viridiplantae</taxon>
        <taxon>Streptophyta</taxon>
        <taxon>Embryophyta</taxon>
        <taxon>Tracheophyta</taxon>
        <taxon>Spermatophyta</taxon>
        <taxon>Magnoliopsida</taxon>
        <taxon>eudicotyledons</taxon>
        <taxon>Gunneridae</taxon>
        <taxon>Pentapetalae</taxon>
        <taxon>asterids</taxon>
        <taxon>lamiids</taxon>
        <taxon>Solanales</taxon>
        <taxon>Solanaceae</taxon>
        <taxon>Solanoideae</taxon>
        <taxon>Datureae</taxon>
        <taxon>Datura</taxon>
    </lineage>
</organism>
<comment type="caution">
    <text evidence="2">The sequence shown here is derived from an EMBL/GenBank/DDBJ whole genome shotgun (WGS) entry which is preliminary data.</text>
</comment>
<accession>A0ABS8SNP3</accession>
<sequence>MESVGSLWWFVRLFRWECGGATAKEMREGPVARFGFAGWEKRGREEERLAAKRDGGWYLHGFRRCSRGVFAKGRRRRLVLFRHGRILVVFDFAGGGRSSGGQDLSVGGVRPVAGGLRVKEKKGVVVGFNGGDGGMRRFAGEAVEKGERGRHRWCFAGEDEGMVVG</sequence>
<reference evidence="2 3" key="1">
    <citation type="journal article" date="2021" name="BMC Genomics">
        <title>Datura genome reveals duplications of psychoactive alkaloid biosynthetic genes and high mutation rate following tissue culture.</title>
        <authorList>
            <person name="Rajewski A."/>
            <person name="Carter-House D."/>
            <person name="Stajich J."/>
            <person name="Litt A."/>
        </authorList>
    </citation>
    <scope>NUCLEOTIDE SEQUENCE [LARGE SCALE GENOMIC DNA]</scope>
    <source>
        <strain evidence="2">AR-01</strain>
    </source>
</reference>
<keyword evidence="3" id="KW-1185">Reference proteome</keyword>
<evidence type="ECO:0000313" key="2">
    <source>
        <dbReference type="EMBL" id="MCD7460507.1"/>
    </source>
</evidence>
<dbReference type="EMBL" id="JACEIK010000656">
    <property type="protein sequence ID" value="MCD7460507.1"/>
    <property type="molecule type" value="Genomic_DNA"/>
</dbReference>
<keyword evidence="1" id="KW-0732">Signal</keyword>
<dbReference type="Proteomes" id="UP000823775">
    <property type="component" value="Unassembled WGS sequence"/>
</dbReference>
<evidence type="ECO:0000256" key="1">
    <source>
        <dbReference type="SAM" id="SignalP"/>
    </source>
</evidence>